<dbReference type="AlphaFoldDB" id="A0A225SRH7"/>
<dbReference type="Proteomes" id="UP000214747">
    <property type="component" value="Unassembled WGS sequence"/>
</dbReference>
<proteinExistence type="predicted"/>
<feature type="region of interest" description="Disordered" evidence="1">
    <location>
        <begin position="50"/>
        <end position="75"/>
    </location>
</feature>
<name>A0A225SRH7_9BURK</name>
<organism evidence="2 3">
    <name type="scientific">Herbaspirillum aquaticum</name>
    <dbReference type="NCBI Taxonomy" id="568783"/>
    <lineage>
        <taxon>Bacteria</taxon>
        <taxon>Pseudomonadati</taxon>
        <taxon>Pseudomonadota</taxon>
        <taxon>Betaproteobacteria</taxon>
        <taxon>Burkholderiales</taxon>
        <taxon>Oxalobacteraceae</taxon>
        <taxon>Herbaspirillum</taxon>
    </lineage>
</organism>
<evidence type="ECO:0000313" key="2">
    <source>
        <dbReference type="EMBL" id="OWY33683.1"/>
    </source>
</evidence>
<comment type="caution">
    <text evidence="2">The sequence shown here is derived from an EMBL/GenBank/DDBJ whole genome shotgun (WGS) entry which is preliminary data.</text>
</comment>
<evidence type="ECO:0000256" key="1">
    <source>
        <dbReference type="SAM" id="MobiDB-lite"/>
    </source>
</evidence>
<dbReference type="EMBL" id="NJGV01000015">
    <property type="protein sequence ID" value="OWY33683.1"/>
    <property type="molecule type" value="Genomic_DNA"/>
</dbReference>
<gene>
    <name evidence="2" type="ORF">CEJ45_15795</name>
</gene>
<dbReference type="RefSeq" id="WP_088756026.1">
    <property type="nucleotide sequence ID" value="NZ_NJGV01000015.1"/>
</dbReference>
<sequence length="75" mass="8386">MTIQPAPLPLASIAVLVLAVLLPLTLGACSRSPKEQLAFQHAEEQYQINQRNAELARSRPEGESSRMDERSRERD</sequence>
<feature type="compositionally biased region" description="Basic and acidic residues" evidence="1">
    <location>
        <begin position="54"/>
        <end position="75"/>
    </location>
</feature>
<accession>A0A225SRH7</accession>
<reference evidence="2 3" key="1">
    <citation type="journal article" date="2010" name="Int. J. Syst. Evol. Microbiol.">
        <title>Reclassification of Herbaspirillum putei as a later heterotypic synonym of Herbaspirillum huttiense, with the description of H. huttiense subsp. huttiense subsp. nov. and H. huttiense subsp. putei subsp. nov., comb. nov., and description of Herbaspirillum aquaticum sp. nov.</title>
        <authorList>
            <person name="Dobritsa A.P."/>
            <person name="Reddy M.C."/>
            <person name="Samadpour M."/>
        </authorList>
    </citation>
    <scope>NUCLEOTIDE SEQUENCE [LARGE SCALE GENOMIC DNA]</scope>
    <source>
        <strain evidence="2 3">IEH 4430</strain>
    </source>
</reference>
<evidence type="ECO:0000313" key="3">
    <source>
        <dbReference type="Proteomes" id="UP000214747"/>
    </source>
</evidence>
<protein>
    <submittedName>
        <fullName evidence="2">Uncharacterized protein</fullName>
    </submittedName>
</protein>
<keyword evidence="3" id="KW-1185">Reference proteome</keyword>